<proteinExistence type="predicted"/>
<keyword evidence="4" id="KW-1185">Reference proteome</keyword>
<reference evidence="1 3" key="1">
    <citation type="submission" date="2016-11" db="EMBL/GenBank/DDBJ databases">
        <authorList>
            <person name="Kadnikov V."/>
            <person name="Nazina T."/>
        </authorList>
    </citation>
    <scope>NUCLEOTIDE SEQUENCE [LARGE SCALE GENOMIC DNA]</scope>
    <source>
        <strain evidence="1 3">1017</strain>
    </source>
</reference>
<accession>A0A1Q5T5F7</accession>
<reference evidence="3" key="2">
    <citation type="submission" date="2017-01" db="EMBL/GenBank/DDBJ databases">
        <title>Genome sequencing and annotation of Geobacillus sp. 1017, a Hydrocarbon-Oxidizing Thermophilic Bacterium Isolated from a Heavy Oil Reservoir (China).</title>
        <authorList>
            <person name="Kadnikov V.V."/>
            <person name="Mardanov A.V."/>
            <person name="Poltaraus A.B."/>
            <person name="Sokolova D.S."/>
            <person name="Semenova E.M."/>
            <person name="Ravin N.V."/>
            <person name="Tourova T.P."/>
            <person name="Nazina T.N."/>
        </authorList>
    </citation>
    <scope>NUCLEOTIDE SEQUENCE [LARGE SCALE GENOMIC DNA]</scope>
    <source>
        <strain evidence="3">1017</strain>
    </source>
</reference>
<dbReference type="PANTHER" id="PTHR41247:SF1">
    <property type="entry name" value="HTH-TYPE TRANSCRIPTIONAL REPRESSOR YCNK"/>
    <property type="match status" value="1"/>
</dbReference>
<reference evidence="2 4" key="4">
    <citation type="submission" date="2023-08" db="EMBL/GenBank/DDBJ databases">
        <title>Genome sequencing of the thermostable Gram positive bacteria Geobacillus proteiniphilus strain T-6.</title>
        <authorList>
            <person name="Shulami S."/>
            <person name="Shoham Y."/>
        </authorList>
    </citation>
    <scope>NUCLEOTIDE SEQUENCE [LARGE SCALE GENOMIC DNA]</scope>
    <source>
        <strain evidence="2 4">T-6</strain>
    </source>
</reference>
<sequence>MKAKGIWLAIFIFIIGVITGCNQKAEPVAIDEKNDKCDFCHMAVGNNQFATELVLKNGKVLKFDDIGCMYQWMKEHKNETVEAMFVRDYETNDWLEADQATYVYDQTIRTPMAYNVISFKDEDKAKKFVEQHGGAVLTYNELGRHTWERNKEMMMEMKKEHMKMDKQKDNHMGN</sequence>
<dbReference type="InterPro" id="IPR008719">
    <property type="entry name" value="N2O_reductase_NosL"/>
</dbReference>
<dbReference type="EMBL" id="CP133076">
    <property type="protein sequence ID" value="WMJ17526.1"/>
    <property type="molecule type" value="Genomic_DNA"/>
</dbReference>
<evidence type="ECO:0000313" key="2">
    <source>
        <dbReference type="EMBL" id="WMJ17526.1"/>
    </source>
</evidence>
<protein>
    <submittedName>
        <fullName evidence="2">Nitrous oxide reductase accessory protein NosL</fullName>
    </submittedName>
    <submittedName>
        <fullName evidence="1">Putative lipoprotein</fullName>
    </submittedName>
</protein>
<evidence type="ECO:0000313" key="3">
    <source>
        <dbReference type="Proteomes" id="UP000186030"/>
    </source>
</evidence>
<dbReference type="AlphaFoldDB" id="A0A1Q5T5F7"/>
<dbReference type="EMBL" id="MQMG01000007">
    <property type="protein sequence ID" value="OKO95467.1"/>
    <property type="molecule type" value="Genomic_DNA"/>
</dbReference>
<dbReference type="SUPFAM" id="SSF160387">
    <property type="entry name" value="NosL/MerB-like"/>
    <property type="match status" value="1"/>
</dbReference>
<dbReference type="RefSeq" id="WP_033025657.1">
    <property type="nucleotide sequence ID" value="NZ_CP133076.1"/>
</dbReference>
<reference evidence="1" key="3">
    <citation type="journal article" date="2019" name="Int. J. Syst. Evol. Microbiol.">
        <title>Geobacillus proteiniphilus sp. nov., a thermophilic bacterium isolated from a high-temperature heavy oil reservoir in China.</title>
        <authorList>
            <person name="Semenova E.M."/>
            <person name="Sokolova D.S."/>
            <person name="Grouzdev D.S."/>
            <person name="Poltaraus A.B."/>
            <person name="Vinokurova N.G."/>
            <person name="Tourova T.P."/>
            <person name="Nazina T.N."/>
        </authorList>
    </citation>
    <scope>NUCLEOTIDE SEQUENCE</scope>
    <source>
        <strain evidence="1">1017</strain>
    </source>
</reference>
<dbReference type="PROSITE" id="PS51257">
    <property type="entry name" value="PROKAR_LIPOPROTEIN"/>
    <property type="match status" value="1"/>
</dbReference>
<keyword evidence="1" id="KW-0449">Lipoprotein</keyword>
<organism evidence="1 3">
    <name type="scientific">Geobacillus proteiniphilus</name>
    <dbReference type="NCBI Taxonomy" id="860353"/>
    <lineage>
        <taxon>Bacteria</taxon>
        <taxon>Bacillati</taxon>
        <taxon>Bacillota</taxon>
        <taxon>Bacilli</taxon>
        <taxon>Bacillales</taxon>
        <taxon>Anoxybacillaceae</taxon>
        <taxon>Geobacillus</taxon>
    </lineage>
</organism>
<evidence type="ECO:0000313" key="4">
    <source>
        <dbReference type="Proteomes" id="UP001223761"/>
    </source>
</evidence>
<evidence type="ECO:0000313" key="1">
    <source>
        <dbReference type="EMBL" id="OKO95467.1"/>
    </source>
</evidence>
<dbReference type="PANTHER" id="PTHR41247">
    <property type="entry name" value="HTH-TYPE TRANSCRIPTIONAL REPRESSOR YCNK"/>
    <property type="match status" value="1"/>
</dbReference>
<name>A0A1Q5T5F7_9BACL</name>
<dbReference type="Proteomes" id="UP000186030">
    <property type="component" value="Unassembled WGS sequence"/>
</dbReference>
<dbReference type="Pfam" id="PF05573">
    <property type="entry name" value="NosL"/>
    <property type="match status" value="1"/>
</dbReference>
<gene>
    <name evidence="1" type="ORF">BRO54_0902</name>
    <name evidence="2" type="ORF">RA955_05510</name>
</gene>
<dbReference type="Gene3D" id="3.30.70.2050">
    <property type="match status" value="1"/>
</dbReference>
<dbReference type="Proteomes" id="UP001223761">
    <property type="component" value="Chromosome"/>
</dbReference>